<dbReference type="Proteomes" id="UP000183192">
    <property type="component" value="Unassembled WGS sequence"/>
</dbReference>
<sequence length="105" mass="11798">MPKSAADWQDVIKIANGRWTSERSQAAEDRAKVSFKKVYGREPVIKSPTDANAVMIMAYGLRPVKRNINSEKNSIISFIYYYKKIPASAGDWDIVRAIAYGGAKR</sequence>
<evidence type="ECO:0000313" key="2">
    <source>
        <dbReference type="Proteomes" id="UP000183192"/>
    </source>
</evidence>
<dbReference type="AlphaFoldDB" id="A0A1J4T4G6"/>
<dbReference type="STRING" id="1805146.AUJ27_03210"/>
<reference evidence="1 2" key="1">
    <citation type="journal article" date="2016" name="Environ. Microbiol.">
        <title>Genomic resolution of a cold subsurface aquifer community provides metabolic insights for novel microbes adapted to high CO concentrations.</title>
        <authorList>
            <person name="Probst A.J."/>
            <person name="Castelle C.J."/>
            <person name="Singh A."/>
            <person name="Brown C.T."/>
            <person name="Anantharaman K."/>
            <person name="Sharon I."/>
            <person name="Hug L.A."/>
            <person name="Burstein D."/>
            <person name="Emerson J.B."/>
            <person name="Thomas B.C."/>
            <person name="Banfield J.F."/>
        </authorList>
    </citation>
    <scope>NUCLEOTIDE SEQUENCE [LARGE SCALE GENOMIC DNA]</scope>
    <source>
        <strain evidence="1">CG1_02_37_44</strain>
    </source>
</reference>
<gene>
    <name evidence="1" type="ORF">AUJ27_03210</name>
</gene>
<accession>A0A1J4T4G6</accession>
<dbReference type="EMBL" id="MNUU01000062">
    <property type="protein sequence ID" value="OIO06980.1"/>
    <property type="molecule type" value="Genomic_DNA"/>
</dbReference>
<comment type="caution">
    <text evidence="1">The sequence shown here is derived from an EMBL/GenBank/DDBJ whole genome shotgun (WGS) entry which is preliminary data.</text>
</comment>
<evidence type="ECO:0000313" key="1">
    <source>
        <dbReference type="EMBL" id="OIO06980.1"/>
    </source>
</evidence>
<name>A0A1J4T4G6_9BACT</name>
<proteinExistence type="predicted"/>
<organism evidence="1 2">
    <name type="scientific">Candidatus Falkowbacteria bacterium CG1_02_37_44</name>
    <dbReference type="NCBI Taxonomy" id="1805146"/>
    <lineage>
        <taxon>Bacteria</taxon>
        <taxon>Candidatus Falkowiibacteriota</taxon>
    </lineage>
</organism>
<protein>
    <submittedName>
        <fullName evidence="1">Uncharacterized protein</fullName>
    </submittedName>
</protein>